<name>F2U1M4_SALR5</name>
<dbReference type="InterPro" id="IPR027417">
    <property type="entry name" value="P-loop_NTPase"/>
</dbReference>
<dbReference type="GO" id="GO:0016020">
    <property type="term" value="C:membrane"/>
    <property type="evidence" value="ECO:0007669"/>
    <property type="project" value="InterPro"/>
</dbReference>
<protein>
    <recommendedName>
        <fullName evidence="4">Sulfotransferase domain-containing protein</fullName>
    </recommendedName>
</protein>
<sequence length="330" mass="37371">MAVVFGRCVRMLVLLSVVVLLVLAVGVDVCDGAWIEPTILGPDDRIAYIRPRKTGSTSLVSFFRQAGWCENHCVPGLGVCAECLYTWDCSRCPELMTTYKQCGECSHLMLPLLRSRFSNVQRALIDRKGYGNGRMYTVMLLRDPVDRLLSFFFFVRAACPYRGSEELAQEAQKKLIPLPWLINSPEDLQAAICDGDFETFLKLTPVHNEMADLLVGISYFDPNITSQQCDNALMRLEEMAVVLLNEEMEDGLHMLKATLIRPPEAPPPPRVPESQLFQQHVRASRSDPLRDAIRANATLVHMLKQYNHCDERLYARAVQIFHEAKQRLLG</sequence>
<feature type="chain" id="PRO_5003287182" description="Sulfotransferase domain-containing protein" evidence="1">
    <location>
        <begin position="25"/>
        <end position="330"/>
    </location>
</feature>
<proteinExistence type="predicted"/>
<dbReference type="Pfam" id="PF03567">
    <property type="entry name" value="Sulfotransfer_2"/>
    <property type="match status" value="1"/>
</dbReference>
<dbReference type="SUPFAM" id="SSF52540">
    <property type="entry name" value="P-loop containing nucleoside triphosphate hydrolases"/>
    <property type="match status" value="1"/>
</dbReference>
<feature type="signal peptide" evidence="1">
    <location>
        <begin position="1"/>
        <end position="24"/>
    </location>
</feature>
<dbReference type="KEGG" id="sre:PTSG_02245"/>
<dbReference type="InParanoid" id="F2U1M4"/>
<reference evidence="2" key="1">
    <citation type="submission" date="2009-08" db="EMBL/GenBank/DDBJ databases">
        <title>Annotation of Salpingoeca rosetta.</title>
        <authorList>
            <consortium name="The Broad Institute Genome Sequencing Platform"/>
            <person name="Russ C."/>
            <person name="Cuomo C."/>
            <person name="Burger G."/>
            <person name="Gray M.W."/>
            <person name="Holland P.W.H."/>
            <person name="King N."/>
            <person name="Lang F.B.F."/>
            <person name="Roger A.J."/>
            <person name="Ruiz-Trillo I."/>
            <person name="Young S.K."/>
            <person name="Zeng Q."/>
            <person name="Gargeya S."/>
            <person name="Alvarado L."/>
            <person name="Berlin A."/>
            <person name="Chapman S.B."/>
            <person name="Chen Z."/>
            <person name="Freedman E."/>
            <person name="Gellesch M."/>
            <person name="Goldberg J."/>
            <person name="Griggs A."/>
            <person name="Gujja S."/>
            <person name="Heilman E."/>
            <person name="Heiman D."/>
            <person name="Howarth C."/>
            <person name="Mehta T."/>
            <person name="Neiman D."/>
            <person name="Pearson M."/>
            <person name="Roberts A."/>
            <person name="Saif S."/>
            <person name="Shea T."/>
            <person name="Shenoy N."/>
            <person name="Sisk P."/>
            <person name="Stolte C."/>
            <person name="Sykes S."/>
            <person name="White J."/>
            <person name="Yandava C."/>
            <person name="Haas B."/>
            <person name="Nusbaum C."/>
            <person name="Birren B."/>
        </authorList>
    </citation>
    <scope>NUCLEOTIDE SEQUENCE</scope>
    <source>
        <strain evidence="2">ATCC 50818</strain>
    </source>
</reference>
<keyword evidence="3" id="KW-1185">Reference proteome</keyword>
<gene>
    <name evidence="2" type="ORF">PTSG_02245</name>
</gene>
<evidence type="ECO:0000256" key="1">
    <source>
        <dbReference type="SAM" id="SignalP"/>
    </source>
</evidence>
<organism evidence="2 3">
    <name type="scientific">Salpingoeca rosetta (strain ATCC 50818 / BSB-021)</name>
    <dbReference type="NCBI Taxonomy" id="946362"/>
    <lineage>
        <taxon>Eukaryota</taxon>
        <taxon>Choanoflagellata</taxon>
        <taxon>Craspedida</taxon>
        <taxon>Salpingoecidae</taxon>
        <taxon>Salpingoeca</taxon>
    </lineage>
</organism>
<dbReference type="EMBL" id="GL832959">
    <property type="protein sequence ID" value="EGD81526.1"/>
    <property type="molecule type" value="Genomic_DNA"/>
</dbReference>
<evidence type="ECO:0000313" key="2">
    <source>
        <dbReference type="EMBL" id="EGD81526.1"/>
    </source>
</evidence>
<dbReference type="RefSeq" id="XP_004996730.1">
    <property type="nucleotide sequence ID" value="XM_004996673.1"/>
</dbReference>
<dbReference type="AlphaFoldDB" id="F2U1M4"/>
<evidence type="ECO:0008006" key="4">
    <source>
        <dbReference type="Google" id="ProtNLM"/>
    </source>
</evidence>
<evidence type="ECO:0000313" key="3">
    <source>
        <dbReference type="Proteomes" id="UP000007799"/>
    </source>
</evidence>
<dbReference type="OrthoDB" id="10019582at2759"/>
<dbReference type="GO" id="GO:0008146">
    <property type="term" value="F:sulfotransferase activity"/>
    <property type="evidence" value="ECO:0007669"/>
    <property type="project" value="InterPro"/>
</dbReference>
<keyword evidence="1" id="KW-0732">Signal</keyword>
<accession>F2U1M4</accession>
<dbReference type="InterPro" id="IPR005331">
    <property type="entry name" value="Sulfotransferase"/>
</dbReference>
<dbReference type="OMA" id="YCANACE"/>
<dbReference type="Proteomes" id="UP000007799">
    <property type="component" value="Unassembled WGS sequence"/>
</dbReference>
<dbReference type="GeneID" id="16077323"/>
<dbReference type="Gene3D" id="3.40.50.300">
    <property type="entry name" value="P-loop containing nucleotide triphosphate hydrolases"/>
    <property type="match status" value="1"/>
</dbReference>